<reference evidence="2 3" key="1">
    <citation type="submission" date="2015-10" db="EMBL/GenBank/DDBJ databases">
        <authorList>
            <person name="Gilbert D.G."/>
        </authorList>
    </citation>
    <scope>NUCLEOTIDE SEQUENCE [LARGE SCALE GENOMIC DNA]</scope>
    <source>
        <strain evidence="3">HZ-22</strain>
    </source>
</reference>
<dbReference type="SUPFAM" id="SSF53807">
    <property type="entry name" value="Helical backbone' metal receptor"/>
    <property type="match status" value="1"/>
</dbReference>
<evidence type="ECO:0000259" key="1">
    <source>
        <dbReference type="PROSITE" id="PS50983"/>
    </source>
</evidence>
<dbReference type="PROSITE" id="PS50983">
    <property type="entry name" value="FE_B12_PBP"/>
    <property type="match status" value="1"/>
</dbReference>
<dbReference type="PANTHER" id="PTHR30535:SF34">
    <property type="entry name" value="MOLYBDATE-BINDING PROTEIN MOLA"/>
    <property type="match status" value="1"/>
</dbReference>
<dbReference type="Gene3D" id="3.40.50.1980">
    <property type="entry name" value="Nitrogenase molybdenum iron protein domain"/>
    <property type="match status" value="2"/>
</dbReference>
<dbReference type="PATRIC" id="fig|1736674.3.peg.3131"/>
<dbReference type="InterPro" id="IPR050902">
    <property type="entry name" value="ABC_Transporter_SBP"/>
</dbReference>
<evidence type="ECO:0000313" key="3">
    <source>
        <dbReference type="Proteomes" id="UP000057981"/>
    </source>
</evidence>
<dbReference type="PANTHER" id="PTHR30535">
    <property type="entry name" value="VITAMIN B12-BINDING PROTEIN"/>
    <property type="match status" value="1"/>
</dbReference>
<dbReference type="KEGG" id="ahz:APS56_15310"/>
<dbReference type="OrthoDB" id="9812528at2"/>
<dbReference type="InterPro" id="IPR002491">
    <property type="entry name" value="ABC_transptr_periplasmic_BD"/>
</dbReference>
<name>A0A0P0CU35_9FLAO</name>
<accession>A0A0P0CU35</accession>
<organism evidence="2 3">
    <name type="scientific">Pseudalgibacter alginicilyticus</name>
    <dbReference type="NCBI Taxonomy" id="1736674"/>
    <lineage>
        <taxon>Bacteria</taxon>
        <taxon>Pseudomonadati</taxon>
        <taxon>Bacteroidota</taxon>
        <taxon>Flavobacteriia</taxon>
        <taxon>Flavobacteriales</taxon>
        <taxon>Flavobacteriaceae</taxon>
        <taxon>Pseudalgibacter</taxon>
    </lineage>
</organism>
<dbReference type="GO" id="GO:0071281">
    <property type="term" value="P:cellular response to iron ion"/>
    <property type="evidence" value="ECO:0007669"/>
    <property type="project" value="TreeGrafter"/>
</dbReference>
<dbReference type="STRING" id="1736674.APS56_15310"/>
<keyword evidence="3" id="KW-1185">Reference proteome</keyword>
<proteinExistence type="predicted"/>
<dbReference type="AlphaFoldDB" id="A0A0P0CU35"/>
<dbReference type="Proteomes" id="UP000057981">
    <property type="component" value="Chromosome"/>
</dbReference>
<dbReference type="RefSeq" id="WP_054730365.1">
    <property type="nucleotide sequence ID" value="NZ_CP012898.1"/>
</dbReference>
<feature type="domain" description="Fe/B12 periplasmic-binding" evidence="1">
    <location>
        <begin position="107"/>
        <end position="379"/>
    </location>
</feature>
<sequence length="392" mass="44691">MTKTTSYLSYIRTNNLKCIFLFLIIFNCKNKPKELPTEIVHGKTITLKYAKGFSVVDYNTYKIIDIKNPWPNTEKNYRYVLINKENAAKTSFLKNEYDGIITTPIEKVVVTSTTHIPALDLLNVENTLIGFPGIDYISSEKIRQRIDDGKVKELGKNEGLNTEILLELNPDVVVGFGIDGNNRSFEIIKKSGIPVIFNGDWVENSPLAKAEWIKFFGAIFNKEKEADSIFNKIEHNYLMAKKIAKNVKIQPTILSGAMHSDVWYLPNGTSTEAQLFKDANTHYLWKDTEGSGSLKLNFESVFVKAKDADIWLNPSNYSNLEILKNANNQHAMFKAFENKTVYSFTNTTGASGGVIYYELGMTRPDIVLKDLIKICHPELLQDYEPYFFKRLE</sequence>
<gene>
    <name evidence="2" type="ORF">APS56_15310</name>
</gene>
<dbReference type="EMBL" id="CP012898">
    <property type="protein sequence ID" value="ALJ06420.1"/>
    <property type="molecule type" value="Genomic_DNA"/>
</dbReference>
<dbReference type="Pfam" id="PF01497">
    <property type="entry name" value="Peripla_BP_2"/>
    <property type="match status" value="1"/>
</dbReference>
<evidence type="ECO:0000313" key="2">
    <source>
        <dbReference type="EMBL" id="ALJ06420.1"/>
    </source>
</evidence>
<protein>
    <submittedName>
        <fullName evidence="2">ABC transporter substrate-binding protein</fullName>
    </submittedName>
</protein>